<organism evidence="2 3">
    <name type="scientific">Aromatoleum diolicum</name>
    <dbReference type="NCBI Taxonomy" id="75796"/>
    <lineage>
        <taxon>Bacteria</taxon>
        <taxon>Pseudomonadati</taxon>
        <taxon>Pseudomonadota</taxon>
        <taxon>Betaproteobacteria</taxon>
        <taxon>Rhodocyclales</taxon>
        <taxon>Rhodocyclaceae</taxon>
        <taxon>Aromatoleum</taxon>
    </lineage>
</organism>
<dbReference type="RefSeq" id="WP_169260810.1">
    <property type="nucleotide sequence ID" value="NZ_WTVQ01000020.1"/>
</dbReference>
<dbReference type="InterPro" id="IPR050280">
    <property type="entry name" value="OMP_Chaperone_SurA"/>
</dbReference>
<sequence length="240" mass="26882">MRANQAQGRIAVKAREGREGQSRAGRRWLRRGAVFALCLVVALSLAVPAMAQEVGVVARVNGSDITVFRLERHFEDYLKQQARNVAAIRNPEVFKRLKREALDQLIDKELLWQEAQRRGIVVDDAVVREARAGIASGFRTPEAFQRRMQEAGFDDAAYDAYLRRELASSRALSELIGPVKVSDEDVKRVLAQQSPPPDMPKAAVEAQVREQLLAGRRAEASRAALQRLRTGAQIQTLQRF</sequence>
<keyword evidence="3" id="KW-1185">Reference proteome</keyword>
<evidence type="ECO:0000256" key="1">
    <source>
        <dbReference type="ARBA" id="ARBA00022729"/>
    </source>
</evidence>
<evidence type="ECO:0000313" key="3">
    <source>
        <dbReference type="Proteomes" id="UP000648984"/>
    </source>
</evidence>
<name>A0ABX1QF10_9RHOO</name>
<comment type="caution">
    <text evidence="2">The sequence shown here is derived from an EMBL/GenBank/DDBJ whole genome shotgun (WGS) entry which is preliminary data.</text>
</comment>
<evidence type="ECO:0000313" key="2">
    <source>
        <dbReference type="EMBL" id="NMG75655.1"/>
    </source>
</evidence>
<dbReference type="Pfam" id="PF13624">
    <property type="entry name" value="SurA_N_3"/>
    <property type="match status" value="1"/>
</dbReference>
<keyword evidence="1" id="KW-0732">Signal</keyword>
<reference evidence="2 3" key="1">
    <citation type="submission" date="2019-12" db="EMBL/GenBank/DDBJ databases">
        <title>Comparative genomics gives insights into the taxonomy of the Azoarcus-Aromatoleum group and reveals separate origins of nif in the plant-associated Azoarcus and non-plant-associated Aromatoleum sub-groups.</title>
        <authorList>
            <person name="Lafos M."/>
            <person name="Maluk M."/>
            <person name="Batista M."/>
            <person name="Junghare M."/>
            <person name="Carmona M."/>
            <person name="Faoro H."/>
            <person name="Cruz L.M."/>
            <person name="Battistoni F."/>
            <person name="De Souza E."/>
            <person name="Pedrosa F."/>
            <person name="Chen W.-M."/>
            <person name="Poole P.S."/>
            <person name="Dixon R.A."/>
            <person name="James E.K."/>
        </authorList>
    </citation>
    <scope>NUCLEOTIDE SEQUENCE [LARGE SCALE GENOMIC DNA]</scope>
    <source>
        <strain evidence="2 3">22Lin</strain>
    </source>
</reference>
<evidence type="ECO:0008006" key="4">
    <source>
        <dbReference type="Google" id="ProtNLM"/>
    </source>
</evidence>
<dbReference type="InterPro" id="IPR027304">
    <property type="entry name" value="Trigger_fact/SurA_dom_sf"/>
</dbReference>
<dbReference type="SUPFAM" id="SSF109998">
    <property type="entry name" value="Triger factor/SurA peptide-binding domain-like"/>
    <property type="match status" value="1"/>
</dbReference>
<dbReference type="Proteomes" id="UP000648984">
    <property type="component" value="Unassembled WGS sequence"/>
</dbReference>
<protein>
    <recommendedName>
        <fullName evidence="4">Peptidylprolyl isomerase</fullName>
    </recommendedName>
</protein>
<dbReference type="PANTHER" id="PTHR47637">
    <property type="entry name" value="CHAPERONE SURA"/>
    <property type="match status" value="1"/>
</dbReference>
<gene>
    <name evidence="2" type="ORF">GPA25_12885</name>
</gene>
<accession>A0ABX1QF10</accession>
<dbReference type="EMBL" id="WTVQ01000020">
    <property type="protein sequence ID" value="NMG75655.1"/>
    <property type="molecule type" value="Genomic_DNA"/>
</dbReference>
<proteinExistence type="predicted"/>
<dbReference type="Gene3D" id="1.10.4030.10">
    <property type="entry name" value="Porin chaperone SurA, peptide-binding domain"/>
    <property type="match status" value="1"/>
</dbReference>
<dbReference type="PANTHER" id="PTHR47637:SF1">
    <property type="entry name" value="CHAPERONE SURA"/>
    <property type="match status" value="1"/>
</dbReference>